<gene>
    <name evidence="1" type="ORF">SAMN04488529_10658</name>
</gene>
<evidence type="ECO:0000313" key="1">
    <source>
        <dbReference type="EMBL" id="SDP48801.1"/>
    </source>
</evidence>
<accession>A0A1H0T4R3</accession>
<dbReference type="RefSeq" id="WP_089969715.1">
    <property type="nucleotide sequence ID" value="NZ_FNJM01000006.1"/>
</dbReference>
<protein>
    <submittedName>
        <fullName evidence="1">Uncharacterized protein</fullName>
    </submittedName>
</protein>
<dbReference type="AlphaFoldDB" id="A0A1H0T4R3"/>
<keyword evidence="2" id="KW-1185">Reference proteome</keyword>
<dbReference type="Proteomes" id="UP000198597">
    <property type="component" value="Unassembled WGS sequence"/>
</dbReference>
<reference evidence="1 2" key="1">
    <citation type="submission" date="2016-10" db="EMBL/GenBank/DDBJ databases">
        <authorList>
            <person name="de Groot N.N."/>
        </authorList>
    </citation>
    <scope>NUCLEOTIDE SEQUENCE [LARGE SCALE GENOMIC DNA]</scope>
    <source>
        <strain evidence="1 2">DSM 12272</strain>
    </source>
</reference>
<name>A0A1H0T4R3_9CLOT</name>
<dbReference type="EMBL" id="FNJM01000006">
    <property type="protein sequence ID" value="SDP48801.1"/>
    <property type="molecule type" value="Genomic_DNA"/>
</dbReference>
<organism evidence="1 2">
    <name type="scientific">Clostridium gasigenes</name>
    <dbReference type="NCBI Taxonomy" id="94869"/>
    <lineage>
        <taxon>Bacteria</taxon>
        <taxon>Bacillati</taxon>
        <taxon>Bacillota</taxon>
        <taxon>Clostridia</taxon>
        <taxon>Eubacteriales</taxon>
        <taxon>Clostridiaceae</taxon>
        <taxon>Clostridium</taxon>
    </lineage>
</organism>
<proteinExistence type="predicted"/>
<evidence type="ECO:0000313" key="2">
    <source>
        <dbReference type="Proteomes" id="UP000198597"/>
    </source>
</evidence>
<sequence length="69" mass="8154">MFFKLIKKIWRISILLIGLILLIQFVGMLFSIGNNEFNLKEFLIVFLKMFAALGWFFYTKEDTGISKRS</sequence>